<comment type="subunit">
    <text evidence="2 11">Homodimer.</text>
</comment>
<evidence type="ECO:0000256" key="1">
    <source>
        <dbReference type="ARBA" id="ARBA00004496"/>
    </source>
</evidence>
<evidence type="ECO:0000256" key="6">
    <source>
        <dbReference type="ARBA" id="ARBA00022840"/>
    </source>
</evidence>
<evidence type="ECO:0000256" key="7">
    <source>
        <dbReference type="ARBA" id="ARBA00022917"/>
    </source>
</evidence>
<dbReference type="SUPFAM" id="SSF64586">
    <property type="entry name" value="C-terminal domain of ProRS"/>
    <property type="match status" value="1"/>
</dbReference>
<evidence type="ECO:0000313" key="14">
    <source>
        <dbReference type="Proteomes" id="UP000644756"/>
    </source>
</evidence>
<dbReference type="InterPro" id="IPR002314">
    <property type="entry name" value="aa-tRNA-synt_IIb"/>
</dbReference>
<dbReference type="RefSeq" id="WP_188532002.1">
    <property type="nucleotide sequence ID" value="NZ_BMGR01000010.1"/>
</dbReference>
<reference evidence="13" key="1">
    <citation type="journal article" date="2014" name="Int. J. Syst. Evol. Microbiol.">
        <title>Complete genome sequence of Corynebacterium casei LMG S-19264T (=DSM 44701T), isolated from a smear-ripened cheese.</title>
        <authorList>
            <consortium name="US DOE Joint Genome Institute (JGI-PGF)"/>
            <person name="Walter F."/>
            <person name="Albersmeier A."/>
            <person name="Kalinowski J."/>
            <person name="Ruckert C."/>
        </authorList>
    </citation>
    <scope>NUCLEOTIDE SEQUENCE</scope>
    <source>
        <strain evidence="13">CGMCC 1.12987</strain>
    </source>
</reference>
<dbReference type="InterPro" id="IPR004154">
    <property type="entry name" value="Anticodon-bd"/>
</dbReference>
<keyword evidence="14" id="KW-1185">Reference proteome</keyword>
<sequence length="482" mass="55467">MSKEKQFVTEITPQSEDFSRWYIDVIKKAELMDYSPVRGCIVFRPEGYELWENIQRDLDRRFKETGHRNAYFPLFIPESFFQKEKEHVEGFNPELPWVTEAAGEKLEERLAIRPTSETMIGHMYAKWIQSYRDLPVLINQWANVVRWEKRTLPFLRTSEFLWQEGHTAHETEEEARKETMQMLEIYRDFVEDFLAIPVIVGQKTPSEKFAGAVDTFSIEAMMKDGRAVQAGTSHYLGTNFAIAFDIKFLDRENTLQFAHTTSWGVSTRLIGAMIMVHGDDRGLALPPKVAPTQVIMIPIGPPKSREQVIGRVDELYAELKKAGVRVRVDDRSDVSPGWKFNEYEMRGVPLRLELGPRDMENGVVVLVSRISGEKRVVAQDNLVEEVERMLQEIHQDMFEKAKAFREDNFRSLDTLDEMKAFVEEKRGFVEAGWCGSDACEKQVKEETGATSRNIPFEASSKKEKCLVCGDPAAHTVVFARAY</sequence>
<gene>
    <name evidence="11 13" type="primary">proS</name>
    <name evidence="13" type="ORF">GCM10010916_31210</name>
</gene>
<comment type="similarity">
    <text evidence="10 11">Belongs to the class-II aminoacyl-tRNA synthetase family. ProS type 3 subfamily.</text>
</comment>
<keyword evidence="6 11" id="KW-0067">ATP-binding</keyword>
<evidence type="ECO:0000313" key="13">
    <source>
        <dbReference type="EMBL" id="GGG12102.1"/>
    </source>
</evidence>
<keyword evidence="7 11" id="KW-0648">Protein biosynthesis</keyword>
<evidence type="ECO:0000256" key="5">
    <source>
        <dbReference type="ARBA" id="ARBA00022741"/>
    </source>
</evidence>
<dbReference type="EMBL" id="BMGR01000010">
    <property type="protein sequence ID" value="GGG12102.1"/>
    <property type="molecule type" value="Genomic_DNA"/>
</dbReference>
<dbReference type="FunFam" id="3.30.930.10:FF:000023">
    <property type="entry name" value="Proline--tRNA ligase"/>
    <property type="match status" value="1"/>
</dbReference>
<dbReference type="PANTHER" id="PTHR43382">
    <property type="entry name" value="PROLYL-TRNA SYNTHETASE"/>
    <property type="match status" value="1"/>
</dbReference>
<comment type="function">
    <text evidence="11">Catalyzes the attachment of proline to tRNA(Pro) in a two-step reaction: proline is first activated by ATP to form Pro-AMP and then transferred to the acceptor end of tRNA(Pro).</text>
</comment>
<keyword evidence="5 11" id="KW-0547">Nucleotide-binding</keyword>
<feature type="domain" description="Aminoacyl-transfer RNA synthetases class-II family profile" evidence="12">
    <location>
        <begin position="38"/>
        <end position="286"/>
    </location>
</feature>
<dbReference type="GO" id="GO:0005524">
    <property type="term" value="F:ATP binding"/>
    <property type="evidence" value="ECO:0007669"/>
    <property type="project" value="UniProtKB-UniRule"/>
</dbReference>
<evidence type="ECO:0000256" key="2">
    <source>
        <dbReference type="ARBA" id="ARBA00011738"/>
    </source>
</evidence>
<evidence type="ECO:0000256" key="3">
    <source>
        <dbReference type="ARBA" id="ARBA00022490"/>
    </source>
</evidence>
<accession>A0A917D5Z1</accession>
<dbReference type="PRINTS" id="PR01046">
    <property type="entry name" value="TRNASYNTHPRO"/>
</dbReference>
<dbReference type="Pfam" id="PF03129">
    <property type="entry name" value="HGTP_anticodon"/>
    <property type="match status" value="1"/>
</dbReference>
<dbReference type="SMART" id="SM00946">
    <property type="entry name" value="ProRS-C_1"/>
    <property type="match status" value="1"/>
</dbReference>
<reference evidence="13" key="2">
    <citation type="submission" date="2020-09" db="EMBL/GenBank/DDBJ databases">
        <authorList>
            <person name="Sun Q."/>
            <person name="Zhou Y."/>
        </authorList>
    </citation>
    <scope>NUCLEOTIDE SEQUENCE</scope>
    <source>
        <strain evidence="13">CGMCC 1.12987</strain>
    </source>
</reference>
<dbReference type="FunFam" id="3.40.50.800:FF:000005">
    <property type="entry name" value="bifunctional glutamate/proline--tRNA ligase"/>
    <property type="match status" value="1"/>
</dbReference>
<dbReference type="Gene3D" id="3.30.110.30">
    <property type="entry name" value="C-terminal domain of ProRS"/>
    <property type="match status" value="1"/>
</dbReference>
<dbReference type="InterPro" id="IPR036621">
    <property type="entry name" value="Anticodon-bd_dom_sf"/>
</dbReference>
<dbReference type="Gene3D" id="3.30.930.10">
    <property type="entry name" value="Bira Bifunctional Protein, Domain 2"/>
    <property type="match status" value="1"/>
</dbReference>
<dbReference type="AlphaFoldDB" id="A0A917D5Z1"/>
<comment type="subcellular location">
    <subcellularLocation>
        <location evidence="1 11">Cytoplasm</location>
    </subcellularLocation>
</comment>
<dbReference type="InterPro" id="IPR016061">
    <property type="entry name" value="Pro-tRNA_ligase_II_C"/>
</dbReference>
<protein>
    <recommendedName>
        <fullName evidence="11">Proline--tRNA ligase</fullName>
        <ecNumber evidence="11">6.1.1.15</ecNumber>
    </recommendedName>
    <alternativeName>
        <fullName evidence="11">Prolyl-tRNA synthetase</fullName>
        <shortName evidence="11">ProRS</shortName>
    </alternativeName>
</protein>
<evidence type="ECO:0000256" key="10">
    <source>
        <dbReference type="ARBA" id="ARBA00060806"/>
    </source>
</evidence>
<dbReference type="GO" id="GO:0005737">
    <property type="term" value="C:cytoplasm"/>
    <property type="evidence" value="ECO:0007669"/>
    <property type="project" value="UniProtKB-SubCell"/>
</dbReference>
<dbReference type="InterPro" id="IPR045864">
    <property type="entry name" value="aa-tRNA-synth_II/BPL/LPL"/>
</dbReference>
<dbReference type="GO" id="GO:0016740">
    <property type="term" value="F:transferase activity"/>
    <property type="evidence" value="ECO:0007669"/>
    <property type="project" value="UniProtKB-ARBA"/>
</dbReference>
<dbReference type="Gene3D" id="3.40.50.800">
    <property type="entry name" value="Anticodon-binding domain"/>
    <property type="match status" value="1"/>
</dbReference>
<dbReference type="PROSITE" id="PS50862">
    <property type="entry name" value="AA_TRNA_LIGASE_II"/>
    <property type="match status" value="1"/>
</dbReference>
<name>A0A917D5Z1_9BACL</name>
<keyword evidence="8 11" id="KW-0030">Aminoacyl-tRNA synthetase</keyword>
<evidence type="ECO:0000256" key="8">
    <source>
        <dbReference type="ARBA" id="ARBA00023146"/>
    </source>
</evidence>
<dbReference type="GO" id="GO:0006433">
    <property type="term" value="P:prolyl-tRNA aminoacylation"/>
    <property type="evidence" value="ECO:0007669"/>
    <property type="project" value="UniProtKB-UniRule"/>
</dbReference>
<dbReference type="GO" id="GO:0140096">
    <property type="term" value="F:catalytic activity, acting on a protein"/>
    <property type="evidence" value="ECO:0007669"/>
    <property type="project" value="UniProtKB-ARBA"/>
</dbReference>
<dbReference type="PANTHER" id="PTHR43382:SF2">
    <property type="entry name" value="BIFUNCTIONAL GLUTAMATE_PROLINE--TRNA LIGASE"/>
    <property type="match status" value="1"/>
</dbReference>
<dbReference type="Pfam" id="PF09180">
    <property type="entry name" value="ProRS-C_1"/>
    <property type="match status" value="1"/>
</dbReference>
<evidence type="ECO:0000259" key="12">
    <source>
        <dbReference type="PROSITE" id="PS50862"/>
    </source>
</evidence>
<evidence type="ECO:0000256" key="9">
    <source>
        <dbReference type="ARBA" id="ARBA00047671"/>
    </source>
</evidence>
<keyword evidence="3 11" id="KW-0963">Cytoplasm</keyword>
<dbReference type="InterPro" id="IPR002316">
    <property type="entry name" value="Pro-tRNA-ligase_IIa"/>
</dbReference>
<dbReference type="InterPro" id="IPR006195">
    <property type="entry name" value="aa-tRNA-synth_II"/>
</dbReference>
<proteinExistence type="inferred from homology"/>
<comment type="domain">
    <text evidence="11">Consists of three domains: the N-terminal catalytic domain, the anticodon-binding domain and the C-terminal extension.</text>
</comment>
<dbReference type="SUPFAM" id="SSF52954">
    <property type="entry name" value="Class II aaRS ABD-related"/>
    <property type="match status" value="1"/>
</dbReference>
<dbReference type="NCBIfam" id="TIGR00408">
    <property type="entry name" value="proS_fam_I"/>
    <property type="match status" value="1"/>
</dbReference>
<dbReference type="SUPFAM" id="SSF55681">
    <property type="entry name" value="Class II aaRS and biotin synthetases"/>
    <property type="match status" value="1"/>
</dbReference>
<dbReference type="InterPro" id="IPR004499">
    <property type="entry name" value="Pro-tRNA-ligase_IIa_arc-type"/>
</dbReference>
<dbReference type="EC" id="6.1.1.15" evidence="11"/>
<evidence type="ECO:0000256" key="4">
    <source>
        <dbReference type="ARBA" id="ARBA00022598"/>
    </source>
</evidence>
<comment type="caution">
    <text evidence="13">The sequence shown here is derived from an EMBL/GenBank/DDBJ whole genome shotgun (WGS) entry which is preliminary data.</text>
</comment>
<dbReference type="CDD" id="cd00862">
    <property type="entry name" value="ProRS_anticodon_zinc"/>
    <property type="match status" value="1"/>
</dbReference>
<dbReference type="CDD" id="cd00778">
    <property type="entry name" value="ProRS_core_arch_euk"/>
    <property type="match status" value="1"/>
</dbReference>
<dbReference type="Proteomes" id="UP000644756">
    <property type="component" value="Unassembled WGS sequence"/>
</dbReference>
<dbReference type="InterPro" id="IPR017449">
    <property type="entry name" value="Pro-tRNA_synth_II"/>
</dbReference>
<dbReference type="InterPro" id="IPR033721">
    <property type="entry name" value="ProRS_core_arch_euk"/>
</dbReference>
<comment type="catalytic activity">
    <reaction evidence="9 11">
        <text>tRNA(Pro) + L-proline + ATP = L-prolyl-tRNA(Pro) + AMP + diphosphate</text>
        <dbReference type="Rhea" id="RHEA:14305"/>
        <dbReference type="Rhea" id="RHEA-COMP:9700"/>
        <dbReference type="Rhea" id="RHEA-COMP:9702"/>
        <dbReference type="ChEBI" id="CHEBI:30616"/>
        <dbReference type="ChEBI" id="CHEBI:33019"/>
        <dbReference type="ChEBI" id="CHEBI:60039"/>
        <dbReference type="ChEBI" id="CHEBI:78442"/>
        <dbReference type="ChEBI" id="CHEBI:78532"/>
        <dbReference type="ChEBI" id="CHEBI:456215"/>
        <dbReference type="EC" id="6.1.1.15"/>
    </reaction>
</comment>
<organism evidence="13 14">
    <name type="scientific">Paenibacillus abyssi</name>
    <dbReference type="NCBI Taxonomy" id="1340531"/>
    <lineage>
        <taxon>Bacteria</taxon>
        <taxon>Bacillati</taxon>
        <taxon>Bacillota</taxon>
        <taxon>Bacilli</taxon>
        <taxon>Bacillales</taxon>
        <taxon>Paenibacillaceae</taxon>
        <taxon>Paenibacillus</taxon>
    </lineage>
</organism>
<keyword evidence="4 11" id="KW-0436">Ligase</keyword>
<dbReference type="GO" id="GO:0017101">
    <property type="term" value="C:aminoacyl-tRNA synthetase multienzyme complex"/>
    <property type="evidence" value="ECO:0007669"/>
    <property type="project" value="TreeGrafter"/>
</dbReference>
<dbReference type="HAMAP" id="MF_01571">
    <property type="entry name" value="Pro_tRNA_synth_type3"/>
    <property type="match status" value="1"/>
</dbReference>
<evidence type="ECO:0000256" key="11">
    <source>
        <dbReference type="HAMAP-Rule" id="MF_01571"/>
    </source>
</evidence>
<dbReference type="GO" id="GO:0004827">
    <property type="term" value="F:proline-tRNA ligase activity"/>
    <property type="evidence" value="ECO:0007669"/>
    <property type="project" value="UniProtKB-UniRule"/>
</dbReference>
<dbReference type="Pfam" id="PF00587">
    <property type="entry name" value="tRNA-synt_2b"/>
    <property type="match status" value="1"/>
</dbReference>